<comment type="similarity">
    <text evidence="10">Belongs to the NqrB/RnfD family.</text>
</comment>
<proteinExistence type="inferred from homology"/>
<accession>A0AAU9E916</accession>
<keyword evidence="10" id="KW-1003">Cell membrane</keyword>
<feature type="transmembrane region" description="Helical" evidence="10">
    <location>
        <begin position="262"/>
        <end position="280"/>
    </location>
</feature>
<evidence type="ECO:0000256" key="3">
    <source>
        <dbReference type="ARBA" id="ARBA00022630"/>
    </source>
</evidence>
<keyword evidence="5 10" id="KW-0812">Transmembrane</keyword>
<evidence type="ECO:0000313" key="11">
    <source>
        <dbReference type="EMBL" id="BEP29938.1"/>
    </source>
</evidence>
<dbReference type="NCBIfam" id="TIGR01946">
    <property type="entry name" value="rnfD"/>
    <property type="match status" value="1"/>
</dbReference>
<dbReference type="KEGG" id="hprf:HLPR_22690"/>
<keyword evidence="4 10" id="KW-0288">FMN</keyword>
<organism evidence="11 12">
    <name type="scientific">Helicovermis profundi</name>
    <dbReference type="NCBI Taxonomy" id="3065157"/>
    <lineage>
        <taxon>Bacteria</taxon>
        <taxon>Bacillati</taxon>
        <taxon>Bacillota</taxon>
        <taxon>Clostridia</taxon>
        <taxon>Helicovermis</taxon>
    </lineage>
</organism>
<dbReference type="PANTHER" id="PTHR30578">
    <property type="entry name" value="ELECTRON TRANSPORT COMPLEX PROTEIN RNFD"/>
    <property type="match status" value="1"/>
</dbReference>
<comment type="cofactor">
    <cofactor evidence="10">
        <name>FMN</name>
        <dbReference type="ChEBI" id="CHEBI:58210"/>
    </cofactor>
</comment>
<feature type="transmembrane region" description="Helical" evidence="10">
    <location>
        <begin position="176"/>
        <end position="200"/>
    </location>
</feature>
<dbReference type="HAMAP" id="MF_00462">
    <property type="entry name" value="RsxD_RnfD"/>
    <property type="match status" value="1"/>
</dbReference>
<sequence length="314" mass="33520">MESLFRVSSSPHIRSKQTVSNIMRDVVIALLPATFAGVYYFGLPALVLILLSVGSAVATEFIVQKYLRKQKATIKDWSAVVTGMLLAFNIPSTAPWWLVVVGSAFAIAIVKQAFGGLGHNFMNPALAARAMLMASWPVEMTNWVSTRLADSVAGPTPLGIIGEKLSVALPSMTDVIIGNVGGCIGETSVVAILIGAAYLIYRGVISIRIPAAYIGTVFILAFFFTGFDLYMSTYNLFIGGLMLGAFFMATDYSSSPSNPKGQIIFGIGCGVIATVIRFYGGYPEGVSYSIILMNVASPLIEKYSSSRVFGGAKK</sequence>
<comment type="subunit">
    <text evidence="10">The complex is composed of six subunits: RnfA, RnfB, RnfC, RnfD, RnfE and RnfG.</text>
</comment>
<dbReference type="RefSeq" id="WP_338535548.1">
    <property type="nucleotide sequence ID" value="NZ_AP028654.1"/>
</dbReference>
<keyword evidence="6 10" id="KW-1278">Translocase</keyword>
<feature type="transmembrane region" description="Helical" evidence="10">
    <location>
        <begin position="207"/>
        <end position="227"/>
    </location>
</feature>
<dbReference type="InterPro" id="IPR004338">
    <property type="entry name" value="NqrB/RnfD"/>
</dbReference>
<dbReference type="Pfam" id="PF03116">
    <property type="entry name" value="NQR2_RnfD_RnfE"/>
    <property type="match status" value="1"/>
</dbReference>
<dbReference type="EMBL" id="AP028654">
    <property type="protein sequence ID" value="BEP29938.1"/>
    <property type="molecule type" value="Genomic_DNA"/>
</dbReference>
<comment type="function">
    <text evidence="10">Part of a membrane-bound complex that couples electron transfer with translocation of ions across the membrane.</text>
</comment>
<reference evidence="11 12" key="1">
    <citation type="submission" date="2023-08" db="EMBL/GenBank/DDBJ databases">
        <title>Helicovermis profunda gen. nov., sp. nov., a novel mesophilic, fermentative bacterium within the Bacillota from a deep-sea hydrothermal vent chimney.</title>
        <authorList>
            <person name="Miyazaki U."/>
            <person name="Mizutani D."/>
            <person name="Hashimoto Y."/>
            <person name="Tame A."/>
            <person name="Sawayama S."/>
            <person name="Miyazaki J."/>
            <person name="Takai K."/>
            <person name="Nakagawa S."/>
        </authorList>
    </citation>
    <scope>NUCLEOTIDE SEQUENCE [LARGE SCALE GENOMIC DNA]</scope>
    <source>
        <strain evidence="11 12">S502</strain>
    </source>
</reference>
<feature type="modified residue" description="FMN phosphoryl threonine" evidence="10">
    <location>
        <position position="156"/>
    </location>
</feature>
<evidence type="ECO:0000256" key="2">
    <source>
        <dbReference type="ARBA" id="ARBA00022553"/>
    </source>
</evidence>
<gene>
    <name evidence="10" type="primary">rnfD</name>
    <name evidence="11" type="ORF">HLPR_22690</name>
</gene>
<evidence type="ECO:0000256" key="4">
    <source>
        <dbReference type="ARBA" id="ARBA00022643"/>
    </source>
</evidence>
<evidence type="ECO:0000256" key="7">
    <source>
        <dbReference type="ARBA" id="ARBA00022982"/>
    </source>
</evidence>
<feature type="transmembrane region" description="Helical" evidence="10">
    <location>
        <begin position="233"/>
        <end position="250"/>
    </location>
</feature>
<keyword evidence="3 10" id="KW-0285">Flavoprotein</keyword>
<evidence type="ECO:0000256" key="10">
    <source>
        <dbReference type="HAMAP-Rule" id="MF_00462"/>
    </source>
</evidence>
<protein>
    <recommendedName>
        <fullName evidence="10">Ion-translocating oxidoreductase complex subunit D</fullName>
        <ecNumber evidence="10">7.-.-.-</ecNumber>
    </recommendedName>
    <alternativeName>
        <fullName evidence="10">Rnf electron transport complex subunit D</fullName>
    </alternativeName>
</protein>
<evidence type="ECO:0000256" key="8">
    <source>
        <dbReference type="ARBA" id="ARBA00022989"/>
    </source>
</evidence>
<dbReference type="Proteomes" id="UP001321786">
    <property type="component" value="Chromosome"/>
</dbReference>
<evidence type="ECO:0000256" key="1">
    <source>
        <dbReference type="ARBA" id="ARBA00022448"/>
    </source>
</evidence>
<comment type="subcellular location">
    <subcellularLocation>
        <location evidence="10">Cell membrane</location>
        <topology evidence="10">Multi-pass membrane protein</topology>
    </subcellularLocation>
</comment>
<evidence type="ECO:0000256" key="6">
    <source>
        <dbReference type="ARBA" id="ARBA00022967"/>
    </source>
</evidence>
<evidence type="ECO:0000313" key="12">
    <source>
        <dbReference type="Proteomes" id="UP001321786"/>
    </source>
</evidence>
<comment type="caution">
    <text evidence="10">Lacks conserved residue(s) required for the propagation of feature annotation.</text>
</comment>
<dbReference type="GO" id="GO:0055085">
    <property type="term" value="P:transmembrane transport"/>
    <property type="evidence" value="ECO:0007669"/>
    <property type="project" value="InterPro"/>
</dbReference>
<feature type="transmembrane region" description="Helical" evidence="10">
    <location>
        <begin position="74"/>
        <end position="90"/>
    </location>
</feature>
<keyword evidence="9 10" id="KW-0472">Membrane</keyword>
<dbReference type="GO" id="GO:0005886">
    <property type="term" value="C:plasma membrane"/>
    <property type="evidence" value="ECO:0007669"/>
    <property type="project" value="UniProtKB-SubCell"/>
</dbReference>
<keyword evidence="12" id="KW-1185">Reference proteome</keyword>
<keyword evidence="2 10" id="KW-0597">Phosphoprotein</keyword>
<dbReference type="AlphaFoldDB" id="A0AAU9E916"/>
<keyword evidence="8 10" id="KW-1133">Transmembrane helix</keyword>
<name>A0AAU9E916_9FIRM</name>
<dbReference type="PANTHER" id="PTHR30578:SF0">
    <property type="entry name" value="ION-TRANSLOCATING OXIDOREDUCTASE COMPLEX SUBUNIT D"/>
    <property type="match status" value="1"/>
</dbReference>
<evidence type="ECO:0000256" key="5">
    <source>
        <dbReference type="ARBA" id="ARBA00022692"/>
    </source>
</evidence>
<dbReference type="EC" id="7.-.-.-" evidence="10"/>
<evidence type="ECO:0000256" key="9">
    <source>
        <dbReference type="ARBA" id="ARBA00023136"/>
    </source>
</evidence>
<keyword evidence="1 10" id="KW-0813">Transport</keyword>
<keyword evidence="7 10" id="KW-0249">Electron transport</keyword>
<dbReference type="GO" id="GO:0022900">
    <property type="term" value="P:electron transport chain"/>
    <property type="evidence" value="ECO:0007669"/>
    <property type="project" value="UniProtKB-UniRule"/>
</dbReference>
<dbReference type="InterPro" id="IPR011303">
    <property type="entry name" value="RnfD_bac"/>
</dbReference>